<keyword evidence="6" id="KW-0539">Nucleus</keyword>
<dbReference type="InterPro" id="IPR001138">
    <property type="entry name" value="Zn2Cys6_DnaBD"/>
</dbReference>
<dbReference type="EMBL" id="ML995474">
    <property type="protein sequence ID" value="KAF2147070.1"/>
    <property type="molecule type" value="Genomic_DNA"/>
</dbReference>
<dbReference type="PROSITE" id="PS50048">
    <property type="entry name" value="ZN2_CY6_FUNGAL_2"/>
    <property type="match status" value="1"/>
</dbReference>
<dbReference type="Pfam" id="PF00172">
    <property type="entry name" value="Zn_clus"/>
    <property type="match status" value="1"/>
</dbReference>
<dbReference type="AlphaFoldDB" id="A0A6A6BSW2"/>
<protein>
    <recommendedName>
        <fullName evidence="7">Zn(2)-C6 fungal-type domain-containing protein</fullName>
    </recommendedName>
</protein>
<organism evidence="8 9">
    <name type="scientific">Aplosporella prunicola CBS 121167</name>
    <dbReference type="NCBI Taxonomy" id="1176127"/>
    <lineage>
        <taxon>Eukaryota</taxon>
        <taxon>Fungi</taxon>
        <taxon>Dikarya</taxon>
        <taxon>Ascomycota</taxon>
        <taxon>Pezizomycotina</taxon>
        <taxon>Dothideomycetes</taxon>
        <taxon>Dothideomycetes incertae sedis</taxon>
        <taxon>Botryosphaeriales</taxon>
        <taxon>Aplosporellaceae</taxon>
        <taxon>Aplosporella</taxon>
    </lineage>
</organism>
<dbReference type="GO" id="GO:0003677">
    <property type="term" value="F:DNA binding"/>
    <property type="evidence" value="ECO:0007669"/>
    <property type="project" value="UniProtKB-KW"/>
</dbReference>
<keyword evidence="2" id="KW-0862">Zinc</keyword>
<accession>A0A6A6BSW2</accession>
<dbReference type="PANTHER" id="PTHR36206">
    <property type="entry name" value="ASPERCRYPTIN BIOSYNTHESIS CLUSTER-SPECIFIC TRANSCRIPTION REGULATOR ATNN-RELATED"/>
    <property type="match status" value="1"/>
</dbReference>
<keyword evidence="1" id="KW-0479">Metal-binding</keyword>
<keyword evidence="3" id="KW-0805">Transcription regulation</keyword>
<evidence type="ECO:0000256" key="1">
    <source>
        <dbReference type="ARBA" id="ARBA00022723"/>
    </source>
</evidence>
<reference evidence="8" key="1">
    <citation type="journal article" date="2020" name="Stud. Mycol.">
        <title>101 Dothideomycetes genomes: a test case for predicting lifestyles and emergence of pathogens.</title>
        <authorList>
            <person name="Haridas S."/>
            <person name="Albert R."/>
            <person name="Binder M."/>
            <person name="Bloem J."/>
            <person name="Labutti K."/>
            <person name="Salamov A."/>
            <person name="Andreopoulos B."/>
            <person name="Baker S."/>
            <person name="Barry K."/>
            <person name="Bills G."/>
            <person name="Bluhm B."/>
            <person name="Cannon C."/>
            <person name="Castanera R."/>
            <person name="Culley D."/>
            <person name="Daum C."/>
            <person name="Ezra D."/>
            <person name="Gonzalez J."/>
            <person name="Henrissat B."/>
            <person name="Kuo A."/>
            <person name="Liang C."/>
            <person name="Lipzen A."/>
            <person name="Lutzoni F."/>
            <person name="Magnuson J."/>
            <person name="Mondo S."/>
            <person name="Nolan M."/>
            <person name="Ohm R."/>
            <person name="Pangilinan J."/>
            <person name="Park H.-J."/>
            <person name="Ramirez L."/>
            <person name="Alfaro M."/>
            <person name="Sun H."/>
            <person name="Tritt A."/>
            <person name="Yoshinaga Y."/>
            <person name="Zwiers L.-H."/>
            <person name="Turgeon B."/>
            <person name="Goodwin S."/>
            <person name="Spatafora J."/>
            <person name="Crous P."/>
            <person name="Grigoriev I."/>
        </authorList>
    </citation>
    <scope>NUCLEOTIDE SEQUENCE</scope>
    <source>
        <strain evidence="8">CBS 121167</strain>
    </source>
</reference>
<name>A0A6A6BSW2_9PEZI</name>
<evidence type="ECO:0000259" key="7">
    <source>
        <dbReference type="PROSITE" id="PS50048"/>
    </source>
</evidence>
<dbReference type="RefSeq" id="XP_033402778.1">
    <property type="nucleotide sequence ID" value="XM_033544627.1"/>
</dbReference>
<dbReference type="InterPro" id="IPR036864">
    <property type="entry name" value="Zn2-C6_fun-type_DNA-bd_sf"/>
</dbReference>
<gene>
    <name evidence="8" type="ORF">K452DRAFT_323293</name>
</gene>
<proteinExistence type="predicted"/>
<sequence length="634" mass="72310">MENSMIVLPYGSQLDFETNSLSHAEPLQQIKPKASRTITNKTRTGCITCKKRHVKCDEAKPQCNNCLKSRGRCEGYSLEPRKKPSGPGQLCWDSRQLTRGTSPRMQLHVDPDALDFQNSSSMLYFQEFVGLVQGPWTSASSSGDLWEVTMPQITRNNDTLRHAAMAIGALSMWHRQSTYDSLQAVSIPALPTAERDAHYFHAVAYYCHSLKLQRQRASMPDAIILSVLLLFFETLRGNRTAALDHVNHGLALLFYLLTDDDADNYVANFAPNPRPILGAVADIFTNLTMQGRTIFRGRVGHDMPLPNLTKGLKNRKQTIESFMVLLSQLPRSRSIDRIPDVFNDLDEFEAYWLAARRRQTLIYPIMVEVMKATGFQRAAWGSSDGSVINKFFLHLLDNQQVTEFCEASGKLIQALDTAFMPLFNKIIMSDPKSPTYLRAIHLRMQYLGVMIDDPPQYVHVESVHARTPLFREYLSLAEIALHTAKREVKNPAHQLSLQCGLSWYFLIIALFCRDPMVRDQAIWMLKDYPGQDGLWSARSLYLLALRNRSVEQMNTLEGSPLEQWQRLWRREFVFEDGGDRIVFRYLGKNEITGVWELVEEAADVQRTSEDVQWKRQPLIGSGGPLMIDLYALLQ</sequence>
<dbReference type="InterPro" id="IPR052360">
    <property type="entry name" value="Transcr_Regulatory_Proteins"/>
</dbReference>
<evidence type="ECO:0000313" key="9">
    <source>
        <dbReference type="Proteomes" id="UP000799438"/>
    </source>
</evidence>
<evidence type="ECO:0000256" key="5">
    <source>
        <dbReference type="ARBA" id="ARBA00023163"/>
    </source>
</evidence>
<evidence type="ECO:0000256" key="2">
    <source>
        <dbReference type="ARBA" id="ARBA00022833"/>
    </source>
</evidence>
<dbReference type="Proteomes" id="UP000799438">
    <property type="component" value="Unassembled WGS sequence"/>
</dbReference>
<evidence type="ECO:0000313" key="8">
    <source>
        <dbReference type="EMBL" id="KAF2147070.1"/>
    </source>
</evidence>
<dbReference type="SUPFAM" id="SSF57701">
    <property type="entry name" value="Zn2/Cys6 DNA-binding domain"/>
    <property type="match status" value="1"/>
</dbReference>
<dbReference type="PANTHER" id="PTHR36206:SF13">
    <property type="entry name" value="TRANSCRIPTIONAL REGULATORY PROTEIN MOC3"/>
    <property type="match status" value="1"/>
</dbReference>
<dbReference type="GO" id="GO:0008270">
    <property type="term" value="F:zinc ion binding"/>
    <property type="evidence" value="ECO:0007669"/>
    <property type="project" value="InterPro"/>
</dbReference>
<dbReference type="CDD" id="cd00067">
    <property type="entry name" value="GAL4"/>
    <property type="match status" value="1"/>
</dbReference>
<keyword evidence="9" id="KW-1185">Reference proteome</keyword>
<keyword evidence="5" id="KW-0804">Transcription</keyword>
<dbReference type="GeneID" id="54302123"/>
<feature type="domain" description="Zn(2)-C6 fungal-type" evidence="7">
    <location>
        <begin position="45"/>
        <end position="73"/>
    </location>
</feature>
<dbReference type="GO" id="GO:0000981">
    <property type="term" value="F:DNA-binding transcription factor activity, RNA polymerase II-specific"/>
    <property type="evidence" value="ECO:0007669"/>
    <property type="project" value="InterPro"/>
</dbReference>
<dbReference type="SMART" id="SM00066">
    <property type="entry name" value="GAL4"/>
    <property type="match status" value="1"/>
</dbReference>
<keyword evidence="4" id="KW-0238">DNA-binding</keyword>
<dbReference type="PROSITE" id="PS00463">
    <property type="entry name" value="ZN2_CY6_FUNGAL_1"/>
    <property type="match status" value="1"/>
</dbReference>
<evidence type="ECO:0000256" key="6">
    <source>
        <dbReference type="ARBA" id="ARBA00023242"/>
    </source>
</evidence>
<dbReference type="OrthoDB" id="3598904at2759"/>
<evidence type="ECO:0000256" key="3">
    <source>
        <dbReference type="ARBA" id="ARBA00023015"/>
    </source>
</evidence>
<evidence type="ECO:0000256" key="4">
    <source>
        <dbReference type="ARBA" id="ARBA00023125"/>
    </source>
</evidence>
<dbReference type="Gene3D" id="4.10.240.10">
    <property type="entry name" value="Zn(2)-C6 fungal-type DNA-binding domain"/>
    <property type="match status" value="1"/>
</dbReference>